<accession>E1ZA38</accession>
<protein>
    <recommendedName>
        <fullName evidence="1">Phytocyanin domain-containing protein</fullName>
    </recommendedName>
</protein>
<dbReference type="InParanoid" id="E1ZA38"/>
<dbReference type="Proteomes" id="UP000008141">
    <property type="component" value="Unassembled WGS sequence"/>
</dbReference>
<dbReference type="OrthoDB" id="514794at2759"/>
<proteinExistence type="predicted"/>
<feature type="domain" description="Phytocyanin" evidence="1">
    <location>
        <begin position="25"/>
        <end position="91"/>
    </location>
</feature>
<dbReference type="Pfam" id="PF02298">
    <property type="entry name" value="Cu_bind_like"/>
    <property type="match status" value="1"/>
</dbReference>
<dbReference type="KEGG" id="cvr:CHLNCDRAFT_143611"/>
<keyword evidence="3" id="KW-1185">Reference proteome</keyword>
<name>E1ZA38_CHLVA</name>
<gene>
    <name evidence="2" type="ORF">CHLNCDRAFT_143611</name>
</gene>
<sequence>MAASQAKVISVGWVHGKRLANINACIGDQVVFVWPKPSQHDLVETKTRTCSRAGGVTLARTTLGGYKSVAMTKAGNRHFMCSVGLHCPLGQIISVTTRRCAG</sequence>
<evidence type="ECO:0000259" key="1">
    <source>
        <dbReference type="Pfam" id="PF02298"/>
    </source>
</evidence>
<dbReference type="GeneID" id="17356701"/>
<evidence type="ECO:0000313" key="3">
    <source>
        <dbReference type="Proteomes" id="UP000008141"/>
    </source>
</evidence>
<dbReference type="InterPro" id="IPR008972">
    <property type="entry name" value="Cupredoxin"/>
</dbReference>
<dbReference type="Gene3D" id="2.60.40.420">
    <property type="entry name" value="Cupredoxins - blue copper proteins"/>
    <property type="match status" value="1"/>
</dbReference>
<dbReference type="RefSeq" id="XP_005849091.1">
    <property type="nucleotide sequence ID" value="XM_005849029.1"/>
</dbReference>
<dbReference type="GO" id="GO:0009055">
    <property type="term" value="F:electron transfer activity"/>
    <property type="evidence" value="ECO:0007669"/>
    <property type="project" value="InterPro"/>
</dbReference>
<dbReference type="AlphaFoldDB" id="E1ZA38"/>
<dbReference type="EMBL" id="GL433840">
    <property type="protein sequence ID" value="EFN56989.1"/>
    <property type="molecule type" value="Genomic_DNA"/>
</dbReference>
<evidence type="ECO:0000313" key="2">
    <source>
        <dbReference type="EMBL" id="EFN56989.1"/>
    </source>
</evidence>
<organism evidence="3">
    <name type="scientific">Chlorella variabilis</name>
    <name type="common">Green alga</name>
    <dbReference type="NCBI Taxonomy" id="554065"/>
    <lineage>
        <taxon>Eukaryota</taxon>
        <taxon>Viridiplantae</taxon>
        <taxon>Chlorophyta</taxon>
        <taxon>core chlorophytes</taxon>
        <taxon>Trebouxiophyceae</taxon>
        <taxon>Chlorellales</taxon>
        <taxon>Chlorellaceae</taxon>
        <taxon>Chlorella clade</taxon>
        <taxon>Chlorella</taxon>
    </lineage>
</organism>
<dbReference type="SUPFAM" id="SSF49503">
    <property type="entry name" value="Cupredoxins"/>
    <property type="match status" value="1"/>
</dbReference>
<reference evidence="2 3" key="1">
    <citation type="journal article" date="2010" name="Plant Cell">
        <title>The Chlorella variabilis NC64A genome reveals adaptation to photosymbiosis, coevolution with viruses, and cryptic sex.</title>
        <authorList>
            <person name="Blanc G."/>
            <person name="Duncan G."/>
            <person name="Agarkova I."/>
            <person name="Borodovsky M."/>
            <person name="Gurnon J."/>
            <person name="Kuo A."/>
            <person name="Lindquist E."/>
            <person name="Lucas S."/>
            <person name="Pangilinan J."/>
            <person name="Polle J."/>
            <person name="Salamov A."/>
            <person name="Terry A."/>
            <person name="Yamada T."/>
            <person name="Dunigan D.D."/>
            <person name="Grigoriev I.V."/>
            <person name="Claverie J.M."/>
            <person name="Van Etten J.L."/>
        </authorList>
    </citation>
    <scope>NUCLEOTIDE SEQUENCE [LARGE SCALE GENOMIC DNA]</scope>
    <source>
        <strain evidence="2 3">NC64A</strain>
    </source>
</reference>
<dbReference type="InterPro" id="IPR003245">
    <property type="entry name" value="Phytocyanin_dom"/>
</dbReference>